<dbReference type="SUPFAM" id="SSF52833">
    <property type="entry name" value="Thioredoxin-like"/>
    <property type="match status" value="1"/>
</dbReference>
<keyword evidence="2" id="KW-1185">Reference proteome</keyword>
<accession>A0A1E5Q6K9</accession>
<reference evidence="2" key="1">
    <citation type="submission" date="2016-07" db="EMBL/GenBank/DDBJ databases">
        <authorList>
            <person name="Florea S."/>
            <person name="Webb J.S."/>
            <person name="Jaromczyk J."/>
            <person name="Schardl C.L."/>
        </authorList>
    </citation>
    <scope>NUCLEOTIDE SEQUENCE [LARGE SCALE GENOMIC DNA]</scope>
    <source>
        <strain evidence="2">MV-1</strain>
    </source>
</reference>
<dbReference type="CDD" id="cd02980">
    <property type="entry name" value="TRX_Fd_family"/>
    <property type="match status" value="1"/>
</dbReference>
<evidence type="ECO:0000313" key="1">
    <source>
        <dbReference type="EMBL" id="OEJ66253.1"/>
    </source>
</evidence>
<dbReference type="EMBL" id="MCGG01000036">
    <property type="protein sequence ID" value="OEJ66253.1"/>
    <property type="molecule type" value="Genomic_DNA"/>
</dbReference>
<dbReference type="STRING" id="28181.BEN30_12755"/>
<protein>
    <submittedName>
        <fullName evidence="1">Ferredoxin</fullName>
    </submittedName>
</protein>
<gene>
    <name evidence="1" type="ORF">BEN30_12755</name>
</gene>
<dbReference type="OrthoDB" id="9800597at2"/>
<sequence>MPRPDKHVFVCTQSRPAGHPRGSCSQFNSNDVMEAFMAAFQEHDLWGVHKVSASSCIGPCFTGPSVLVYPEGVMYIKVKPEDVTEIVESHLKGGQVVERLMAPADIW</sequence>
<dbReference type="Gene3D" id="3.40.30.10">
    <property type="entry name" value="Glutaredoxin"/>
    <property type="match status" value="1"/>
</dbReference>
<evidence type="ECO:0000313" key="2">
    <source>
        <dbReference type="Proteomes" id="UP000095347"/>
    </source>
</evidence>
<dbReference type="Proteomes" id="UP000095347">
    <property type="component" value="Unassembled WGS sequence"/>
</dbReference>
<name>A0A1E5Q6K9_9PROT</name>
<dbReference type="AlphaFoldDB" id="A0A1E5Q6K9"/>
<proteinExistence type="predicted"/>
<dbReference type="RefSeq" id="WP_069958458.1">
    <property type="nucleotide sequence ID" value="NZ_MCGG01000036.1"/>
</dbReference>
<comment type="caution">
    <text evidence="1">The sequence shown here is derived from an EMBL/GenBank/DDBJ whole genome shotgun (WGS) entry which is preliminary data.</text>
</comment>
<dbReference type="InterPro" id="IPR036249">
    <property type="entry name" value="Thioredoxin-like_sf"/>
</dbReference>
<organism evidence="1 2">
    <name type="scientific">Magnetovibrio blakemorei</name>
    <dbReference type="NCBI Taxonomy" id="28181"/>
    <lineage>
        <taxon>Bacteria</taxon>
        <taxon>Pseudomonadati</taxon>
        <taxon>Pseudomonadota</taxon>
        <taxon>Alphaproteobacteria</taxon>
        <taxon>Rhodospirillales</taxon>
        <taxon>Magnetovibrionaceae</taxon>
        <taxon>Magnetovibrio</taxon>
    </lineage>
</organism>